<dbReference type="GO" id="GO:0005886">
    <property type="term" value="C:plasma membrane"/>
    <property type="evidence" value="ECO:0007669"/>
    <property type="project" value="InterPro"/>
</dbReference>
<dbReference type="GO" id="GO:0030288">
    <property type="term" value="C:outer membrane-bounded periplasmic space"/>
    <property type="evidence" value="ECO:0007669"/>
    <property type="project" value="TreeGrafter"/>
</dbReference>
<evidence type="ECO:0000256" key="5">
    <source>
        <dbReference type="ARBA" id="ARBA00023136"/>
    </source>
</evidence>
<keyword evidence="7" id="KW-1185">Reference proteome</keyword>
<dbReference type="GO" id="GO:0017089">
    <property type="term" value="F:glycolipid transfer activity"/>
    <property type="evidence" value="ECO:0007669"/>
    <property type="project" value="TreeGrafter"/>
</dbReference>
<keyword evidence="4" id="KW-1133">Transmembrane helix</keyword>
<protein>
    <submittedName>
        <fullName evidence="6">LPS export ABC transporter protein LptC</fullName>
    </submittedName>
</protein>
<dbReference type="Gene3D" id="2.60.450.10">
    <property type="entry name" value="Lipopolysaccharide (LPS) transport protein A like domain"/>
    <property type="match status" value="1"/>
</dbReference>
<dbReference type="EMBL" id="SLWY01000016">
    <property type="protein sequence ID" value="TCO80144.1"/>
    <property type="molecule type" value="Genomic_DNA"/>
</dbReference>
<evidence type="ECO:0000256" key="1">
    <source>
        <dbReference type="ARBA" id="ARBA00022475"/>
    </source>
</evidence>
<dbReference type="InterPro" id="IPR010664">
    <property type="entry name" value="LipoPS_assembly_LptC-rel"/>
</dbReference>
<sequence length="199" mass="22103">MIRRLARVAEAIGGGGLALLALLLLAAGSAWFLRDLRHTLEDVEPEDDTTPTLTADHYSGRQMNAAGDIQYTLTGPHLERRPGQQGTLIDQPVMHTFTDRRPEWEVHADTGWVAADNSVIELREAVRAERPAETGAMPLLLTTRNVRLIPERRYGEGAEFARIDSPGGVATTVGFRVWLDENRIELLSQVRGTYDPPKR</sequence>
<dbReference type="RefSeq" id="WP_132544134.1">
    <property type="nucleotide sequence ID" value="NZ_SLWY01000016.1"/>
</dbReference>
<organism evidence="6 7">
    <name type="scientific">Plasticicumulans lactativorans</name>
    <dbReference type="NCBI Taxonomy" id="1133106"/>
    <lineage>
        <taxon>Bacteria</taxon>
        <taxon>Pseudomonadati</taxon>
        <taxon>Pseudomonadota</taxon>
        <taxon>Gammaproteobacteria</taxon>
        <taxon>Candidatus Competibacteraceae</taxon>
        <taxon>Plasticicumulans</taxon>
    </lineage>
</organism>
<dbReference type="InterPro" id="IPR052363">
    <property type="entry name" value="LPS_export_LptC"/>
</dbReference>
<dbReference type="PANTHER" id="PTHR37481">
    <property type="entry name" value="LIPOPOLYSACCHARIDE EXPORT SYSTEM PROTEIN LPTC"/>
    <property type="match status" value="1"/>
</dbReference>
<evidence type="ECO:0000313" key="6">
    <source>
        <dbReference type="EMBL" id="TCO80144.1"/>
    </source>
</evidence>
<dbReference type="AlphaFoldDB" id="A0A4R2L132"/>
<comment type="caution">
    <text evidence="6">The sequence shown here is derived from an EMBL/GenBank/DDBJ whole genome shotgun (WGS) entry which is preliminary data.</text>
</comment>
<dbReference type="PANTHER" id="PTHR37481:SF1">
    <property type="entry name" value="LIPOPOLYSACCHARIDE EXPORT SYSTEM PROTEIN LPTC"/>
    <property type="match status" value="1"/>
</dbReference>
<reference evidence="6 7" key="1">
    <citation type="submission" date="2019-03" db="EMBL/GenBank/DDBJ databases">
        <title>Genomic Encyclopedia of Type Strains, Phase IV (KMG-IV): sequencing the most valuable type-strain genomes for metagenomic binning, comparative biology and taxonomic classification.</title>
        <authorList>
            <person name="Goeker M."/>
        </authorList>
    </citation>
    <scope>NUCLEOTIDE SEQUENCE [LARGE SCALE GENOMIC DNA]</scope>
    <source>
        <strain evidence="6 7">DSM 25287</strain>
    </source>
</reference>
<name>A0A4R2L132_9GAMM</name>
<keyword evidence="1" id="KW-1003">Cell membrane</keyword>
<dbReference type="GO" id="GO:0015221">
    <property type="term" value="F:lipopolysaccharide transmembrane transporter activity"/>
    <property type="evidence" value="ECO:0007669"/>
    <property type="project" value="InterPro"/>
</dbReference>
<keyword evidence="5" id="KW-0472">Membrane</keyword>
<keyword evidence="3" id="KW-0812">Transmembrane</keyword>
<accession>A0A4R2L132</accession>
<evidence type="ECO:0000256" key="3">
    <source>
        <dbReference type="ARBA" id="ARBA00022692"/>
    </source>
</evidence>
<evidence type="ECO:0000313" key="7">
    <source>
        <dbReference type="Proteomes" id="UP000295765"/>
    </source>
</evidence>
<proteinExistence type="predicted"/>
<dbReference type="NCBIfam" id="TIGR04409">
    <property type="entry name" value="LptC_YrbK"/>
    <property type="match status" value="1"/>
</dbReference>
<dbReference type="InterPro" id="IPR026265">
    <property type="entry name" value="LptC"/>
</dbReference>
<evidence type="ECO:0000256" key="4">
    <source>
        <dbReference type="ARBA" id="ARBA00022989"/>
    </source>
</evidence>
<gene>
    <name evidence="6" type="ORF">EV699_11649</name>
</gene>
<keyword evidence="2" id="KW-0997">Cell inner membrane</keyword>
<dbReference type="Pfam" id="PF06835">
    <property type="entry name" value="LptC"/>
    <property type="match status" value="1"/>
</dbReference>
<evidence type="ECO:0000256" key="2">
    <source>
        <dbReference type="ARBA" id="ARBA00022519"/>
    </source>
</evidence>
<dbReference type="Proteomes" id="UP000295765">
    <property type="component" value="Unassembled WGS sequence"/>
</dbReference>
<dbReference type="OrthoDB" id="5733457at2"/>